<dbReference type="Proteomes" id="UP000824890">
    <property type="component" value="Unassembled WGS sequence"/>
</dbReference>
<evidence type="ECO:0000259" key="2">
    <source>
        <dbReference type="PROSITE" id="PS50222"/>
    </source>
</evidence>
<feature type="region of interest" description="Disordered" evidence="1">
    <location>
        <begin position="1"/>
        <end position="32"/>
    </location>
</feature>
<evidence type="ECO:0000256" key="1">
    <source>
        <dbReference type="SAM" id="MobiDB-lite"/>
    </source>
</evidence>
<reference evidence="3 4" key="1">
    <citation type="submission" date="2021-05" db="EMBL/GenBank/DDBJ databases">
        <title>Genome Assembly of Synthetic Allotetraploid Brassica napus Reveals Homoeologous Exchanges between Subgenomes.</title>
        <authorList>
            <person name="Davis J.T."/>
        </authorList>
    </citation>
    <scope>NUCLEOTIDE SEQUENCE [LARGE SCALE GENOMIC DNA]</scope>
    <source>
        <strain evidence="4">cv. Da-Ae</strain>
        <tissue evidence="3">Seedling</tissue>
    </source>
</reference>
<dbReference type="SUPFAM" id="SSF47473">
    <property type="entry name" value="EF-hand"/>
    <property type="match status" value="1"/>
</dbReference>
<accession>A0ABQ7YAJ2</accession>
<dbReference type="PROSITE" id="PS50222">
    <property type="entry name" value="EF_HAND_2"/>
    <property type="match status" value="1"/>
</dbReference>
<dbReference type="Gene3D" id="1.10.238.10">
    <property type="entry name" value="EF-hand"/>
    <property type="match status" value="1"/>
</dbReference>
<gene>
    <name evidence="3" type="ORF">HID58_082462</name>
</gene>
<protein>
    <recommendedName>
        <fullName evidence="2">EF-hand domain-containing protein</fullName>
    </recommendedName>
</protein>
<proteinExistence type="predicted"/>
<sequence length="137" mass="15410">MAKNDNNKPTKGRKNQNPFSIDYGLHHGNNGDHPWLQNAKTAPNVSLGETVRARLKQFTVMNKLKKRALRVIAEHLSDEEASGLREGFQIMDTNQRGKINIDELKIGLQKLGHAVPQDDLQILMDAFLAEERACMHG</sequence>
<name>A0ABQ7YAJ2_BRANA</name>
<dbReference type="InterPro" id="IPR011992">
    <property type="entry name" value="EF-hand-dom_pair"/>
</dbReference>
<feature type="domain" description="EF-hand" evidence="2">
    <location>
        <begin position="79"/>
        <end position="114"/>
    </location>
</feature>
<dbReference type="EMBL" id="JAGKQM010000018">
    <property type="protein sequence ID" value="KAH0865251.1"/>
    <property type="molecule type" value="Genomic_DNA"/>
</dbReference>
<evidence type="ECO:0000313" key="4">
    <source>
        <dbReference type="Proteomes" id="UP000824890"/>
    </source>
</evidence>
<evidence type="ECO:0000313" key="3">
    <source>
        <dbReference type="EMBL" id="KAH0865251.1"/>
    </source>
</evidence>
<organism evidence="3 4">
    <name type="scientific">Brassica napus</name>
    <name type="common">Rape</name>
    <dbReference type="NCBI Taxonomy" id="3708"/>
    <lineage>
        <taxon>Eukaryota</taxon>
        <taxon>Viridiplantae</taxon>
        <taxon>Streptophyta</taxon>
        <taxon>Embryophyta</taxon>
        <taxon>Tracheophyta</taxon>
        <taxon>Spermatophyta</taxon>
        <taxon>Magnoliopsida</taxon>
        <taxon>eudicotyledons</taxon>
        <taxon>Gunneridae</taxon>
        <taxon>Pentapetalae</taxon>
        <taxon>rosids</taxon>
        <taxon>malvids</taxon>
        <taxon>Brassicales</taxon>
        <taxon>Brassicaceae</taxon>
        <taxon>Brassiceae</taxon>
        <taxon>Brassica</taxon>
    </lineage>
</organism>
<dbReference type="InterPro" id="IPR002048">
    <property type="entry name" value="EF_hand_dom"/>
</dbReference>
<keyword evidence="4" id="KW-1185">Reference proteome</keyword>
<comment type="caution">
    <text evidence="3">The sequence shown here is derived from an EMBL/GenBank/DDBJ whole genome shotgun (WGS) entry which is preliminary data.</text>
</comment>